<dbReference type="PRINTS" id="PR01765">
    <property type="entry name" value="ECACCHANNEL"/>
</dbReference>
<protein>
    <recommendedName>
        <fullName evidence="19">Ion transport domain-containing protein</fullName>
    </recommendedName>
</protein>
<keyword evidence="3" id="KW-1003">Cell membrane</keyword>
<feature type="transmembrane region" description="Helical" evidence="18">
    <location>
        <begin position="468"/>
        <end position="489"/>
    </location>
</feature>
<keyword evidence="12 18" id="KW-1133">Transmembrane helix</keyword>
<dbReference type="PANTHER" id="PTHR10582:SF31">
    <property type="entry name" value="TRANSIENT RECEPTOR POTENTIAL CATION CHANNEL SUBFAMILY V MEMBER 6-LIKE"/>
    <property type="match status" value="1"/>
</dbReference>
<feature type="transmembrane region" description="Helical" evidence="18">
    <location>
        <begin position="575"/>
        <end position="597"/>
    </location>
</feature>
<evidence type="ECO:0000256" key="1">
    <source>
        <dbReference type="ARBA" id="ARBA00004651"/>
    </source>
</evidence>
<dbReference type="Gene3D" id="1.25.40.20">
    <property type="entry name" value="Ankyrin repeat-containing domain"/>
    <property type="match status" value="1"/>
</dbReference>
<keyword evidence="21" id="KW-1185">Reference proteome</keyword>
<keyword evidence="14 18" id="KW-0472">Membrane</keyword>
<evidence type="ECO:0000256" key="12">
    <source>
        <dbReference type="ARBA" id="ARBA00022989"/>
    </source>
</evidence>
<feature type="repeat" description="ANK" evidence="16">
    <location>
        <begin position="116"/>
        <end position="148"/>
    </location>
</feature>
<keyword evidence="5" id="KW-0109">Calcium transport</keyword>
<keyword evidence="2" id="KW-0813">Transport</keyword>
<accession>A0A8S4Q784</accession>
<comment type="caution">
    <text evidence="20">The sequence shown here is derived from an EMBL/GenBank/DDBJ whole genome shotgun (WGS) entry which is preliminary data.</text>
</comment>
<keyword evidence="6" id="KW-0107">Calcium channel</keyword>
<sequence length="775" mass="87925">MDEKPSYYFTMEGDVQSETLQFKRHGQKVWDKRKKEKDSYSFPENLWDLFRSVQRNDVKAIERLTAKGKIDLTQRGAAGESLLHVAALRDHYEAAILLLEKEPSLVDMAYESKLYFGETALHIAIINQNLRLVQALVEKGAHLEKSRAVGRFFTPCDDCQCYYGEFPLSFAVCTGQPDIVKYLVEKGASLNAQDHHGNTALHLLALKESINPKSAKKMYDIIISLDPDDKLKLNSIRNILGFTPSQYATHLGHVELVEHILFRRQQVLWTYGSVSTVIYDLEDIDTFHDGKCQDGSLLELSVKCAHKNASKFLSIQPLGEILQHKYLSMRPWVYSGAIFYVIYMTLLTLIAYYRPLPKPTIETVTISNASGLFNITRFIPNPDRRITLFDAYDTRESSNNARLVAEVIVLAWWAVITIGECLDLNWLGWRLYFLGKGCGAFNILRWVHIIIFLTTAILRVFCHPREEIALALLMLTGWAYMLFYSRLFAKLGPYVVMLETILCRDMLRFISAYFCILIGYSAAFVVMYSDVQLLGNTELFGDFGLSMLTLIKAIVGLQELPLSVFNLCPTPSLAIVVYVSYLILVAILFVTSLVAMVTHTYDKEYENHILLWKKQVLLLALQMEQKIPSFLRKSTGINGVKLGLTPDKSYFKIIKKSSTIRKIQLIRNPSTLIREVDTRKHKKNPWVNSNGKGTSSNRHPQNKQKEADTGVRLVSESYDKPSVDVADIAVDGHDVESHPNDVEKEPVAAVDAVTVNMASIQEDTGQQTDLENTKF</sequence>
<dbReference type="EMBL" id="CAIIXF020000012">
    <property type="protein sequence ID" value="CAH1801792.1"/>
    <property type="molecule type" value="Genomic_DNA"/>
</dbReference>
<keyword evidence="7 18" id="KW-0812">Transmembrane</keyword>
<evidence type="ECO:0000256" key="14">
    <source>
        <dbReference type="ARBA" id="ARBA00023136"/>
    </source>
</evidence>
<dbReference type="GO" id="GO:0046872">
    <property type="term" value="F:metal ion binding"/>
    <property type="evidence" value="ECO:0007669"/>
    <property type="project" value="UniProtKB-KW"/>
</dbReference>
<evidence type="ECO:0000256" key="9">
    <source>
        <dbReference type="ARBA" id="ARBA00022737"/>
    </source>
</evidence>
<keyword evidence="11" id="KW-0112">Calmodulin-binding</keyword>
<dbReference type="InterPro" id="IPR024862">
    <property type="entry name" value="TRPV"/>
</dbReference>
<evidence type="ECO:0000256" key="4">
    <source>
        <dbReference type="ARBA" id="ARBA00022553"/>
    </source>
</evidence>
<dbReference type="Proteomes" id="UP000749559">
    <property type="component" value="Unassembled WGS sequence"/>
</dbReference>
<evidence type="ECO:0000256" key="7">
    <source>
        <dbReference type="ARBA" id="ARBA00022692"/>
    </source>
</evidence>
<evidence type="ECO:0000256" key="10">
    <source>
        <dbReference type="ARBA" id="ARBA00022837"/>
    </source>
</evidence>
<evidence type="ECO:0000256" key="18">
    <source>
        <dbReference type="SAM" id="Phobius"/>
    </source>
</evidence>
<keyword evidence="16" id="KW-0040">ANK repeat</keyword>
<evidence type="ECO:0000256" key="2">
    <source>
        <dbReference type="ARBA" id="ARBA00022448"/>
    </source>
</evidence>
<dbReference type="InterPro" id="IPR008344">
    <property type="entry name" value="TRPV5/TRPV6"/>
</dbReference>
<keyword evidence="9" id="KW-0677">Repeat</keyword>
<feature type="transmembrane region" description="Helical" evidence="18">
    <location>
        <begin position="403"/>
        <end position="427"/>
    </location>
</feature>
<dbReference type="SMART" id="SM00248">
    <property type="entry name" value="ANK"/>
    <property type="match status" value="5"/>
</dbReference>
<feature type="transmembrane region" description="Helical" evidence="18">
    <location>
        <begin position="539"/>
        <end position="555"/>
    </location>
</feature>
<keyword evidence="10" id="KW-0106">Calcium</keyword>
<evidence type="ECO:0000256" key="5">
    <source>
        <dbReference type="ARBA" id="ARBA00022568"/>
    </source>
</evidence>
<name>A0A8S4Q784_OWEFU</name>
<feature type="repeat" description="ANK" evidence="16">
    <location>
        <begin position="163"/>
        <end position="195"/>
    </location>
</feature>
<reference evidence="20" key="1">
    <citation type="submission" date="2022-03" db="EMBL/GenBank/DDBJ databases">
        <authorList>
            <person name="Martin C."/>
        </authorList>
    </citation>
    <scope>NUCLEOTIDE SEQUENCE</scope>
</reference>
<evidence type="ECO:0000256" key="8">
    <source>
        <dbReference type="ARBA" id="ARBA00022723"/>
    </source>
</evidence>
<evidence type="ECO:0000313" key="21">
    <source>
        <dbReference type="Proteomes" id="UP000749559"/>
    </source>
</evidence>
<dbReference type="GO" id="GO:0005516">
    <property type="term" value="F:calmodulin binding"/>
    <property type="evidence" value="ECO:0007669"/>
    <property type="project" value="UniProtKB-KW"/>
</dbReference>
<gene>
    <name evidence="20" type="ORF">OFUS_LOCUS25542</name>
</gene>
<evidence type="ECO:0000256" key="17">
    <source>
        <dbReference type="SAM" id="MobiDB-lite"/>
    </source>
</evidence>
<keyword evidence="4" id="KW-0597">Phosphoprotein</keyword>
<dbReference type="PANTHER" id="PTHR10582">
    <property type="entry name" value="TRANSIENT RECEPTOR POTENTIAL ION CHANNEL PROTEIN"/>
    <property type="match status" value="1"/>
</dbReference>
<evidence type="ECO:0000259" key="19">
    <source>
        <dbReference type="Pfam" id="PF00520"/>
    </source>
</evidence>
<evidence type="ECO:0000256" key="6">
    <source>
        <dbReference type="ARBA" id="ARBA00022673"/>
    </source>
</evidence>
<dbReference type="GO" id="GO:0005262">
    <property type="term" value="F:calcium channel activity"/>
    <property type="evidence" value="ECO:0007669"/>
    <property type="project" value="UniProtKB-KW"/>
</dbReference>
<dbReference type="Pfam" id="PF00520">
    <property type="entry name" value="Ion_trans"/>
    <property type="match status" value="1"/>
</dbReference>
<dbReference type="PROSITE" id="PS50088">
    <property type="entry name" value="ANK_REPEAT"/>
    <property type="match status" value="2"/>
</dbReference>
<dbReference type="InterPro" id="IPR002110">
    <property type="entry name" value="Ankyrin_rpt"/>
</dbReference>
<evidence type="ECO:0000313" key="20">
    <source>
        <dbReference type="EMBL" id="CAH1801792.1"/>
    </source>
</evidence>
<evidence type="ECO:0000256" key="11">
    <source>
        <dbReference type="ARBA" id="ARBA00022860"/>
    </source>
</evidence>
<feature type="compositionally biased region" description="Polar residues" evidence="17">
    <location>
        <begin position="686"/>
        <end position="699"/>
    </location>
</feature>
<keyword evidence="15" id="KW-0407">Ion channel</keyword>
<feature type="transmembrane region" description="Helical" evidence="18">
    <location>
        <begin position="332"/>
        <end position="353"/>
    </location>
</feature>
<feature type="transmembrane region" description="Helical" evidence="18">
    <location>
        <begin position="509"/>
        <end position="527"/>
    </location>
</feature>
<dbReference type="GO" id="GO:0098703">
    <property type="term" value="P:calcium ion import across plasma membrane"/>
    <property type="evidence" value="ECO:0007669"/>
    <property type="project" value="TreeGrafter"/>
</dbReference>
<dbReference type="GO" id="GO:0005886">
    <property type="term" value="C:plasma membrane"/>
    <property type="evidence" value="ECO:0007669"/>
    <property type="project" value="UniProtKB-SubCell"/>
</dbReference>
<keyword evidence="13" id="KW-0406">Ion transport</keyword>
<dbReference type="OrthoDB" id="6281279at2759"/>
<dbReference type="InterPro" id="IPR005821">
    <property type="entry name" value="Ion_trans_dom"/>
</dbReference>
<dbReference type="PROSITE" id="PS50297">
    <property type="entry name" value="ANK_REP_REGION"/>
    <property type="match status" value="2"/>
</dbReference>
<keyword evidence="8" id="KW-0479">Metal-binding</keyword>
<evidence type="ECO:0000256" key="13">
    <source>
        <dbReference type="ARBA" id="ARBA00023065"/>
    </source>
</evidence>
<feature type="region of interest" description="Disordered" evidence="17">
    <location>
        <begin position="677"/>
        <end position="711"/>
    </location>
</feature>
<evidence type="ECO:0000256" key="15">
    <source>
        <dbReference type="ARBA" id="ARBA00023303"/>
    </source>
</evidence>
<evidence type="ECO:0000256" key="16">
    <source>
        <dbReference type="PROSITE-ProRule" id="PRU00023"/>
    </source>
</evidence>
<proteinExistence type="predicted"/>
<dbReference type="Pfam" id="PF12796">
    <property type="entry name" value="Ank_2"/>
    <property type="match status" value="1"/>
</dbReference>
<dbReference type="InterPro" id="IPR036770">
    <property type="entry name" value="Ankyrin_rpt-contain_sf"/>
</dbReference>
<feature type="transmembrane region" description="Helical" evidence="18">
    <location>
        <begin position="439"/>
        <end position="461"/>
    </location>
</feature>
<evidence type="ECO:0000256" key="3">
    <source>
        <dbReference type="ARBA" id="ARBA00022475"/>
    </source>
</evidence>
<dbReference type="SUPFAM" id="SSF48403">
    <property type="entry name" value="Ankyrin repeat"/>
    <property type="match status" value="1"/>
</dbReference>
<dbReference type="Pfam" id="PF13857">
    <property type="entry name" value="Ank_5"/>
    <property type="match status" value="1"/>
</dbReference>
<organism evidence="20 21">
    <name type="scientific">Owenia fusiformis</name>
    <name type="common">Polychaete worm</name>
    <dbReference type="NCBI Taxonomy" id="6347"/>
    <lineage>
        <taxon>Eukaryota</taxon>
        <taxon>Metazoa</taxon>
        <taxon>Spiralia</taxon>
        <taxon>Lophotrochozoa</taxon>
        <taxon>Annelida</taxon>
        <taxon>Polychaeta</taxon>
        <taxon>Sedentaria</taxon>
        <taxon>Canalipalpata</taxon>
        <taxon>Sabellida</taxon>
        <taxon>Oweniida</taxon>
        <taxon>Oweniidae</taxon>
        <taxon>Owenia</taxon>
    </lineage>
</organism>
<dbReference type="AlphaFoldDB" id="A0A8S4Q784"/>
<comment type="subcellular location">
    <subcellularLocation>
        <location evidence="1">Cell membrane</location>
        <topology evidence="1">Multi-pass membrane protein</topology>
    </subcellularLocation>
</comment>
<feature type="domain" description="Ion transport" evidence="19">
    <location>
        <begin position="390"/>
        <end position="607"/>
    </location>
</feature>